<keyword evidence="3" id="KW-1133">Transmembrane helix</keyword>
<dbReference type="PANTHER" id="PTHR34778:SF2">
    <property type="entry name" value="OS02G0580700 PROTEIN"/>
    <property type="match status" value="1"/>
</dbReference>
<feature type="compositionally biased region" description="Basic residues" evidence="2">
    <location>
        <begin position="316"/>
        <end position="331"/>
    </location>
</feature>
<evidence type="ECO:0000256" key="1">
    <source>
        <dbReference type="SAM" id="Coils"/>
    </source>
</evidence>
<organism evidence="4 5">
    <name type="scientific">Cuscuta australis</name>
    <dbReference type="NCBI Taxonomy" id="267555"/>
    <lineage>
        <taxon>Eukaryota</taxon>
        <taxon>Viridiplantae</taxon>
        <taxon>Streptophyta</taxon>
        <taxon>Embryophyta</taxon>
        <taxon>Tracheophyta</taxon>
        <taxon>Spermatophyta</taxon>
        <taxon>Magnoliopsida</taxon>
        <taxon>eudicotyledons</taxon>
        <taxon>Gunneridae</taxon>
        <taxon>Pentapetalae</taxon>
        <taxon>asterids</taxon>
        <taxon>lamiids</taxon>
        <taxon>Solanales</taxon>
        <taxon>Convolvulaceae</taxon>
        <taxon>Cuscuteae</taxon>
        <taxon>Cuscuta</taxon>
        <taxon>Cuscuta subgen. Grammica</taxon>
        <taxon>Cuscuta sect. Cleistogrammica</taxon>
    </lineage>
</organism>
<feature type="coiled-coil region" evidence="1">
    <location>
        <begin position="30"/>
        <end position="114"/>
    </location>
</feature>
<dbReference type="PANTHER" id="PTHR34778">
    <property type="entry name" value="OS02G0580700 PROTEIN"/>
    <property type="match status" value="1"/>
</dbReference>
<name>A0A328D7Q7_9ASTE</name>
<reference evidence="4 5" key="1">
    <citation type="submission" date="2018-06" db="EMBL/GenBank/DDBJ databases">
        <title>The Genome of Cuscuta australis (Dodder) Provides Insight into the Evolution of Plant Parasitism.</title>
        <authorList>
            <person name="Liu H."/>
        </authorList>
    </citation>
    <scope>NUCLEOTIDE SEQUENCE [LARGE SCALE GENOMIC DNA]</scope>
    <source>
        <strain evidence="5">cv. Yunnan</strain>
        <tissue evidence="4">Vines</tissue>
    </source>
</reference>
<keyword evidence="3" id="KW-0472">Membrane</keyword>
<sequence length="567" mass="63635">MGTDDERLTALKKAYADIILNTSKEAAARIMASERKALRLQHELQVVKEDALRTMLRIKQIMDSKISEAETTRLSQQRKIDELEAQLHEAEDIVSDLRGELREAHDALERVKINKESRESAFCASDLHDVHVEVSDIRIMNSSARSEGLKSCSRALHHTGSSYLSHPDLLPSIILRSKEPELYRNGCTQRIRACEGNMLGKKQLISQRKSEEVKPESDGRNASDDSKEVSAVPDAADKKVAKEAGSFVFSGSFQRKKRRAKRCAKSRVSLGGNHPPAPLFPMKTDEGQINNNFSSSFDDDDDGKKEDKLAAFLKSSSHRKRKIEGRQRKHRAPLEGNLPVPGKDSSEVTPISSPNRDDSQRESRGVEKAVSEHEGLVEANVLAAVLETGSTGSSGITVHNKSDVEDAVVALLQSSKVCDVAAPKDENRTFKYTFQRKRKRGDNAAAADSVHKNCIEVMKNEEENQIVVSKDQQPKWPAESSRDSRRMAQVARQQSLLETASLLSSRGKVCVYTPELYWVCCCTTCFFCQTICNSEFLFFCSNSVMMMFLFLVYMWQLISLSEKKWWQ</sequence>
<comment type="caution">
    <text evidence="4">The sequence shown here is derived from an EMBL/GenBank/DDBJ whole genome shotgun (WGS) entry which is preliminary data.</text>
</comment>
<keyword evidence="1" id="KW-0175">Coiled coil</keyword>
<keyword evidence="5" id="KW-1185">Reference proteome</keyword>
<dbReference type="EMBL" id="NQVE01000190">
    <property type="protein sequence ID" value="RAL41190.1"/>
    <property type="molecule type" value="Genomic_DNA"/>
</dbReference>
<evidence type="ECO:0000313" key="4">
    <source>
        <dbReference type="EMBL" id="RAL41190.1"/>
    </source>
</evidence>
<feature type="compositionally biased region" description="Basic and acidic residues" evidence="2">
    <location>
        <begin position="208"/>
        <end position="228"/>
    </location>
</feature>
<protein>
    <submittedName>
        <fullName evidence="4">Uncharacterized protein</fullName>
    </submittedName>
</protein>
<evidence type="ECO:0000256" key="2">
    <source>
        <dbReference type="SAM" id="MobiDB-lite"/>
    </source>
</evidence>
<feature type="transmembrane region" description="Helical" evidence="3">
    <location>
        <begin position="536"/>
        <end position="555"/>
    </location>
</feature>
<evidence type="ECO:0000313" key="5">
    <source>
        <dbReference type="Proteomes" id="UP000249390"/>
    </source>
</evidence>
<dbReference type="Proteomes" id="UP000249390">
    <property type="component" value="Unassembled WGS sequence"/>
</dbReference>
<feature type="compositionally biased region" description="Basic and acidic residues" evidence="2">
    <location>
        <begin position="355"/>
        <end position="372"/>
    </location>
</feature>
<dbReference type="AlphaFoldDB" id="A0A328D7Q7"/>
<keyword evidence="3" id="KW-0812">Transmembrane</keyword>
<proteinExistence type="predicted"/>
<feature type="region of interest" description="Disordered" evidence="2">
    <location>
        <begin position="203"/>
        <end position="237"/>
    </location>
</feature>
<feature type="region of interest" description="Disordered" evidence="2">
    <location>
        <begin position="258"/>
        <end position="372"/>
    </location>
</feature>
<accession>A0A328D7Q7</accession>
<evidence type="ECO:0000256" key="3">
    <source>
        <dbReference type="SAM" id="Phobius"/>
    </source>
</evidence>
<gene>
    <name evidence="4" type="ORF">DM860_017739</name>
</gene>